<comment type="caution">
    <text evidence="1">The sequence shown here is derived from an EMBL/GenBank/DDBJ whole genome shotgun (WGS) entry which is preliminary data.</text>
</comment>
<dbReference type="EMBL" id="JAVRJZ010000019">
    <property type="protein sequence ID" value="KAK2706897.1"/>
    <property type="molecule type" value="Genomic_DNA"/>
</dbReference>
<gene>
    <name evidence="1" type="ORF">QYM36_014811</name>
</gene>
<name>A0AA88HL77_ARTSF</name>
<accession>A0AA88HL77</accession>
<sequence length="261" mass="29421">MPDIYLEKFKKTKKTDQSFSMVPKTVAAQSASADIETEALTRLATIDKTIFSVENIILEVYQSIIVEYTLKFTEIEKQLKSMKSLLGSLDARILQIERRIYDIEQDSRLDSLMFNGVKQNPTSDLKTTMLNIHQEKMEPARIANAKFLYYSKRFSDCGKDIRKIWQESISVLKRSSPAPSIPPSLVAGDAVVEGVPSVQEAFTLYFTNIGKTTASSVRSSQSQPDCKSYLGPPCFKSMEPYPAFYVNDLIVAVKKQKPTVF</sequence>
<proteinExistence type="predicted"/>
<dbReference type="AlphaFoldDB" id="A0AA88HL77"/>
<evidence type="ECO:0000313" key="1">
    <source>
        <dbReference type="EMBL" id="KAK2706897.1"/>
    </source>
</evidence>
<organism evidence="1 2">
    <name type="scientific">Artemia franciscana</name>
    <name type="common">Brine shrimp</name>
    <name type="synonym">Artemia sanfranciscana</name>
    <dbReference type="NCBI Taxonomy" id="6661"/>
    <lineage>
        <taxon>Eukaryota</taxon>
        <taxon>Metazoa</taxon>
        <taxon>Ecdysozoa</taxon>
        <taxon>Arthropoda</taxon>
        <taxon>Crustacea</taxon>
        <taxon>Branchiopoda</taxon>
        <taxon>Anostraca</taxon>
        <taxon>Artemiidae</taxon>
        <taxon>Artemia</taxon>
    </lineage>
</organism>
<evidence type="ECO:0000313" key="2">
    <source>
        <dbReference type="Proteomes" id="UP001187531"/>
    </source>
</evidence>
<reference evidence="1" key="1">
    <citation type="submission" date="2023-07" db="EMBL/GenBank/DDBJ databases">
        <title>Chromosome-level genome assembly of Artemia franciscana.</title>
        <authorList>
            <person name="Jo E."/>
        </authorList>
    </citation>
    <scope>NUCLEOTIDE SEQUENCE</scope>
    <source>
        <tissue evidence="1">Whole body</tissue>
    </source>
</reference>
<keyword evidence="2" id="KW-1185">Reference proteome</keyword>
<protein>
    <submittedName>
        <fullName evidence="1">Uncharacterized protein</fullName>
    </submittedName>
</protein>
<dbReference type="Proteomes" id="UP001187531">
    <property type="component" value="Unassembled WGS sequence"/>
</dbReference>